<feature type="region of interest" description="Disordered" evidence="1">
    <location>
        <begin position="99"/>
        <end position="119"/>
    </location>
</feature>
<gene>
    <name evidence="2" type="ORF">UPYG_G00241320</name>
</gene>
<comment type="caution">
    <text evidence="2">The sequence shown here is derived from an EMBL/GenBank/DDBJ whole genome shotgun (WGS) entry which is preliminary data.</text>
</comment>
<keyword evidence="3" id="KW-1185">Reference proteome</keyword>
<dbReference type="AlphaFoldDB" id="A0ABD0WXM6"/>
<proteinExistence type="predicted"/>
<dbReference type="Proteomes" id="UP001557470">
    <property type="component" value="Unassembled WGS sequence"/>
</dbReference>
<sequence>MAARMTPSRGESTSRFRLRRPLTIELEVNFGFATSAGFGSRSWCLDRSKGTAISSQYSSQLLLLKSSLLPTAPASDIRTPQPTLSSELSQVAEQVLDLPTSSPFGSPARALGNLFEPPG</sequence>
<reference evidence="2 3" key="1">
    <citation type="submission" date="2024-06" db="EMBL/GenBank/DDBJ databases">
        <authorList>
            <person name="Pan Q."/>
            <person name="Wen M."/>
            <person name="Jouanno E."/>
            <person name="Zahm M."/>
            <person name="Klopp C."/>
            <person name="Cabau C."/>
            <person name="Louis A."/>
            <person name="Berthelot C."/>
            <person name="Parey E."/>
            <person name="Roest Crollius H."/>
            <person name="Montfort J."/>
            <person name="Robinson-Rechavi M."/>
            <person name="Bouchez O."/>
            <person name="Lampietro C."/>
            <person name="Lopez Roques C."/>
            <person name="Donnadieu C."/>
            <person name="Postlethwait J."/>
            <person name="Bobe J."/>
            <person name="Verreycken H."/>
            <person name="Guiguen Y."/>
        </authorList>
    </citation>
    <scope>NUCLEOTIDE SEQUENCE [LARGE SCALE GENOMIC DNA]</scope>
    <source>
        <strain evidence="2">Up_M1</strain>
        <tissue evidence="2">Testis</tissue>
    </source>
</reference>
<dbReference type="EMBL" id="JAGEUA010000007">
    <property type="protein sequence ID" value="KAL0970391.1"/>
    <property type="molecule type" value="Genomic_DNA"/>
</dbReference>
<protein>
    <submittedName>
        <fullName evidence="2">Uncharacterized protein</fullName>
    </submittedName>
</protein>
<evidence type="ECO:0000313" key="3">
    <source>
        <dbReference type="Proteomes" id="UP001557470"/>
    </source>
</evidence>
<evidence type="ECO:0000313" key="2">
    <source>
        <dbReference type="EMBL" id="KAL0970391.1"/>
    </source>
</evidence>
<accession>A0ABD0WXM6</accession>
<organism evidence="2 3">
    <name type="scientific">Umbra pygmaea</name>
    <name type="common">Eastern mudminnow</name>
    <dbReference type="NCBI Taxonomy" id="75934"/>
    <lineage>
        <taxon>Eukaryota</taxon>
        <taxon>Metazoa</taxon>
        <taxon>Chordata</taxon>
        <taxon>Craniata</taxon>
        <taxon>Vertebrata</taxon>
        <taxon>Euteleostomi</taxon>
        <taxon>Actinopterygii</taxon>
        <taxon>Neopterygii</taxon>
        <taxon>Teleostei</taxon>
        <taxon>Protacanthopterygii</taxon>
        <taxon>Esociformes</taxon>
        <taxon>Umbridae</taxon>
        <taxon>Umbra</taxon>
    </lineage>
</organism>
<evidence type="ECO:0000256" key="1">
    <source>
        <dbReference type="SAM" id="MobiDB-lite"/>
    </source>
</evidence>
<name>A0ABD0WXM6_UMBPY</name>